<evidence type="ECO:0000256" key="1">
    <source>
        <dbReference type="SAM" id="MobiDB-lite"/>
    </source>
</evidence>
<sequence>MEPGTVVVRRFQPRVGQLLRSGGAEEPEGLERPLVDSRPLPPVDTLEACDRAAQRKQPSIPPQPPPPPLHQPPLPPGVAPSLSMLPDEKKIPATDVPPADSVPRQAGVEQRRRALINANSKFNRLNSPPPITSPCKPDEHRVERHHPVARA</sequence>
<dbReference type="VEuPathDB" id="VectorBase:ISCP_020638"/>
<organism>
    <name type="scientific">Ixodes scapularis</name>
    <name type="common">Black-legged tick</name>
    <name type="synonym">Deer tick</name>
    <dbReference type="NCBI Taxonomy" id="6945"/>
    <lineage>
        <taxon>Eukaryota</taxon>
        <taxon>Metazoa</taxon>
        <taxon>Ecdysozoa</taxon>
        <taxon>Arthropoda</taxon>
        <taxon>Chelicerata</taxon>
        <taxon>Arachnida</taxon>
        <taxon>Acari</taxon>
        <taxon>Parasitiformes</taxon>
        <taxon>Ixodida</taxon>
        <taxon>Ixodoidea</taxon>
        <taxon>Ixodidae</taxon>
        <taxon>Ixodinae</taxon>
        <taxon>Ixodes</taxon>
    </lineage>
</organism>
<dbReference type="EMBL" id="ABJB010043363">
    <property type="status" value="NOT_ANNOTATED_CDS"/>
    <property type="molecule type" value="Genomic_DNA"/>
</dbReference>
<gene>
    <name evidence="2" type="ORF">IscW_ISCW022563</name>
</gene>
<dbReference type="EnsemblMetazoa" id="ISCW022563-RA">
    <property type="protein sequence ID" value="ISCW022563-PA"/>
    <property type="gene ID" value="ISCW022563"/>
</dbReference>
<dbReference type="Proteomes" id="UP000001555">
    <property type="component" value="Unassembled WGS sequence"/>
</dbReference>
<dbReference type="VEuPathDB" id="VectorBase:ISCI022563"/>
<feature type="compositionally biased region" description="Basic and acidic residues" evidence="1">
    <location>
        <begin position="136"/>
        <end position="151"/>
    </location>
</feature>
<evidence type="ECO:0000313" key="3">
    <source>
        <dbReference type="EnsemblMetazoa" id="ISCW022563-PA"/>
    </source>
</evidence>
<protein>
    <submittedName>
        <fullName evidence="2 3">Uncharacterized protein</fullName>
    </submittedName>
</protein>
<dbReference type="PaxDb" id="6945-B7QB11"/>
<dbReference type="VEuPathDB" id="VectorBase:ISCW022563"/>
<dbReference type="EMBL" id="ABJB011024435">
    <property type="status" value="NOT_ANNOTATED_CDS"/>
    <property type="molecule type" value="Genomic_DNA"/>
</dbReference>
<feature type="compositionally biased region" description="Polar residues" evidence="1">
    <location>
        <begin position="117"/>
        <end position="126"/>
    </location>
</feature>
<accession>B7QB11</accession>
<dbReference type="HOGENOM" id="CLU_1733531_0_0_1"/>
<dbReference type="EMBL" id="ABJB010443444">
    <property type="status" value="NOT_ANNOTATED_CDS"/>
    <property type="molecule type" value="Genomic_DNA"/>
</dbReference>
<feature type="compositionally biased region" description="Pro residues" evidence="1">
    <location>
        <begin position="59"/>
        <end position="78"/>
    </location>
</feature>
<name>B7QB11_IXOSC</name>
<keyword evidence="4" id="KW-1185">Reference proteome</keyword>
<reference evidence="2 4" key="1">
    <citation type="submission" date="2008-03" db="EMBL/GenBank/DDBJ databases">
        <title>Annotation of Ixodes scapularis.</title>
        <authorList>
            <consortium name="Ixodes scapularis Genome Project Consortium"/>
            <person name="Caler E."/>
            <person name="Hannick L.I."/>
            <person name="Bidwell S."/>
            <person name="Joardar V."/>
            <person name="Thiagarajan M."/>
            <person name="Amedeo P."/>
            <person name="Galinsky K.J."/>
            <person name="Schobel S."/>
            <person name="Inman J."/>
            <person name="Hostetler J."/>
            <person name="Miller J."/>
            <person name="Hammond M."/>
            <person name="Megy K."/>
            <person name="Lawson D."/>
            <person name="Kodira C."/>
            <person name="Sutton G."/>
            <person name="Meyer J."/>
            <person name="Hill C.A."/>
            <person name="Birren B."/>
            <person name="Nene V."/>
            <person name="Collins F."/>
            <person name="Alarcon-Chaidez F."/>
            <person name="Wikel S."/>
            <person name="Strausberg R."/>
        </authorList>
    </citation>
    <scope>NUCLEOTIDE SEQUENCE [LARGE SCALE GENOMIC DNA]</scope>
    <source>
        <strain evidence="4">Wikel</strain>
        <strain evidence="2">Wikel colony</strain>
    </source>
</reference>
<dbReference type="EMBL" id="DS898406">
    <property type="protein sequence ID" value="EEC16033.1"/>
    <property type="molecule type" value="Genomic_DNA"/>
</dbReference>
<feature type="region of interest" description="Disordered" evidence="1">
    <location>
        <begin position="1"/>
        <end position="151"/>
    </location>
</feature>
<proteinExistence type="predicted"/>
<dbReference type="OrthoDB" id="189220at2759"/>
<evidence type="ECO:0000313" key="2">
    <source>
        <dbReference type="EMBL" id="EEC16033.1"/>
    </source>
</evidence>
<dbReference type="InParanoid" id="B7QB11"/>
<reference evidence="3" key="2">
    <citation type="submission" date="2020-05" db="UniProtKB">
        <authorList>
            <consortium name="EnsemblMetazoa"/>
        </authorList>
    </citation>
    <scope>IDENTIFICATION</scope>
    <source>
        <strain evidence="3">wikel</strain>
    </source>
</reference>
<dbReference type="AlphaFoldDB" id="B7QB11"/>
<evidence type="ECO:0000313" key="4">
    <source>
        <dbReference type="Proteomes" id="UP000001555"/>
    </source>
</evidence>